<dbReference type="InterPro" id="IPR029479">
    <property type="entry name" value="Nitroreductase"/>
</dbReference>
<evidence type="ECO:0000313" key="10">
    <source>
        <dbReference type="Proteomes" id="UP000238877"/>
    </source>
</evidence>
<keyword evidence="5" id="KW-0411">Iron-sulfur</keyword>
<keyword evidence="4" id="KW-0408">Iron</keyword>
<evidence type="ECO:0000313" key="8">
    <source>
        <dbReference type="EMBL" id="GCL69470.1"/>
    </source>
</evidence>
<reference evidence="9 10" key="1">
    <citation type="submission" date="2018-01" db="EMBL/GenBank/DDBJ databases">
        <title>Draft genome sequences of clinical isolates and type strains of oral Veillonella including Veillonella infantum sp., nov.</title>
        <authorList>
            <person name="Mashima I."/>
            <person name="Liao Y.-C."/>
            <person name="Sabharwal A."/>
            <person name="Haase E.M."/>
            <person name="Nakazawa F."/>
            <person name="Scannapieco F.A."/>
        </authorList>
    </citation>
    <scope>NUCLEOTIDE SEQUENCE [LARGE SCALE GENOMIC DNA]</scope>
    <source>
        <strain evidence="9 10">Y6</strain>
    </source>
</reference>
<evidence type="ECO:0000313" key="12">
    <source>
        <dbReference type="Proteomes" id="UP000303581"/>
    </source>
</evidence>
<dbReference type="AlphaFoldDB" id="A0A2S7ZQB7"/>
<keyword evidence="12" id="KW-1185">Reference proteome</keyword>
<proteinExistence type="inferred from homology"/>
<dbReference type="EMBL" id="BJCQ01000016">
    <property type="protein sequence ID" value="GCL67226.1"/>
    <property type="molecule type" value="Genomic_DNA"/>
</dbReference>
<dbReference type="Pfam" id="PF13187">
    <property type="entry name" value="Fer4_9"/>
    <property type="match status" value="1"/>
</dbReference>
<evidence type="ECO:0000313" key="9">
    <source>
        <dbReference type="EMBL" id="PQL25384.1"/>
    </source>
</evidence>
<dbReference type="GO" id="GO:0016491">
    <property type="term" value="F:oxidoreductase activity"/>
    <property type="evidence" value="ECO:0007669"/>
    <property type="project" value="UniProtKB-KW"/>
</dbReference>
<dbReference type="Proteomes" id="UP000300381">
    <property type="component" value="Unassembled WGS sequence"/>
</dbReference>
<evidence type="ECO:0000256" key="5">
    <source>
        <dbReference type="ARBA" id="ARBA00023014"/>
    </source>
</evidence>
<keyword evidence="2" id="KW-0479">Metal-binding</keyword>
<evidence type="ECO:0000256" key="1">
    <source>
        <dbReference type="ARBA" id="ARBA00007118"/>
    </source>
</evidence>
<accession>A0A2S7ZQB7</accession>
<dbReference type="SUPFAM" id="SSF54862">
    <property type="entry name" value="4Fe-4S ferredoxins"/>
    <property type="match status" value="1"/>
</dbReference>
<evidence type="ECO:0000313" key="7">
    <source>
        <dbReference type="EMBL" id="GCL67226.1"/>
    </source>
</evidence>
<dbReference type="Gene3D" id="3.30.70.20">
    <property type="match status" value="1"/>
</dbReference>
<dbReference type="STRING" id="1110546.GCA_001078375_01778"/>
<dbReference type="InterPro" id="IPR017900">
    <property type="entry name" value="4Fe4S_Fe_S_CS"/>
</dbReference>
<evidence type="ECO:0000256" key="4">
    <source>
        <dbReference type="ARBA" id="ARBA00023004"/>
    </source>
</evidence>
<evidence type="ECO:0000259" key="6">
    <source>
        <dbReference type="PROSITE" id="PS51379"/>
    </source>
</evidence>
<dbReference type="InterPro" id="IPR017896">
    <property type="entry name" value="4Fe4S_Fe-S-bd"/>
</dbReference>
<evidence type="ECO:0000313" key="11">
    <source>
        <dbReference type="Proteomes" id="UP000300381"/>
    </source>
</evidence>
<keyword evidence="3" id="KW-0560">Oxidoreductase</keyword>
<dbReference type="InterPro" id="IPR000415">
    <property type="entry name" value="Nitroreductase-like"/>
</dbReference>
<feature type="domain" description="4Fe-4S ferredoxin-type" evidence="6">
    <location>
        <begin position="39"/>
        <end position="59"/>
    </location>
</feature>
<dbReference type="Proteomes" id="UP000303581">
    <property type="component" value="Unassembled WGS sequence"/>
</dbReference>
<dbReference type="CDD" id="cd02143">
    <property type="entry name" value="nitroreductase_FeS-like"/>
    <property type="match status" value="1"/>
</dbReference>
<dbReference type="Pfam" id="PF00881">
    <property type="entry name" value="Nitroreductase"/>
    <property type="match status" value="1"/>
</dbReference>
<dbReference type="EMBL" id="PPDF01000008">
    <property type="protein sequence ID" value="PQL25384.1"/>
    <property type="molecule type" value="Genomic_DNA"/>
</dbReference>
<dbReference type="Proteomes" id="UP000238877">
    <property type="component" value="Unassembled WGS sequence"/>
</dbReference>
<comment type="caution">
    <text evidence="9">The sequence shown here is derived from an EMBL/GenBank/DDBJ whole genome shotgun (WGS) entry which is preliminary data.</text>
</comment>
<evidence type="ECO:0000256" key="2">
    <source>
        <dbReference type="ARBA" id="ARBA00022723"/>
    </source>
</evidence>
<dbReference type="EMBL" id="BJCR01000034">
    <property type="protein sequence ID" value="GCL69470.1"/>
    <property type="molecule type" value="Genomic_DNA"/>
</dbReference>
<dbReference type="SUPFAM" id="SSF55469">
    <property type="entry name" value="FMN-dependent nitroreductase-like"/>
    <property type="match status" value="1"/>
</dbReference>
<gene>
    <name evidence="7" type="ORF">PAGU1578_08470</name>
    <name evidence="8" type="ORF">PAGU1579_12390</name>
    <name evidence="9" type="ORF">VTHSUH11_04705</name>
</gene>
<organism evidence="9 10">
    <name type="scientific">Veillonella tobetsuensis</name>
    <dbReference type="NCBI Taxonomy" id="1110546"/>
    <lineage>
        <taxon>Bacteria</taxon>
        <taxon>Bacillati</taxon>
        <taxon>Bacillota</taxon>
        <taxon>Negativicutes</taxon>
        <taxon>Veillonellales</taxon>
        <taxon>Veillonellaceae</taxon>
        <taxon>Veillonella</taxon>
    </lineage>
</organism>
<feature type="domain" description="4Fe-4S ferredoxin-type" evidence="6">
    <location>
        <begin position="1"/>
        <end position="30"/>
    </location>
</feature>
<dbReference type="RefSeq" id="WP_105092800.1">
    <property type="nucleotide sequence ID" value="NZ_BJCQ01000016.1"/>
</dbReference>
<sequence length="271" mass="29948">MLFTVNTEVCTRCGLCVADCPTGLLVMTDDGPVTGRGGCISCGHCVAVCPTLALDSDLTPRAEQVDITKETKITPEQAELFLRSRRSIRNYQNKPVPAELIRKVLNVARMAPTATNTQGISYIVIRDKQKLRRIADLVLEWMHFAAKTVPIMRLYARAAQAEVDKGKEYILRDAPALIVAIGSKKDVHRTHDSGHSCLSYAELYAPTVGLGTCWAGFFEHAGEAEYEPLLKLLGVPEDKIIAGGILMGYPKVRYRNIVERQPLDVTFDTEE</sequence>
<dbReference type="PANTHER" id="PTHR43673:SF10">
    <property type="entry name" value="NADH DEHYDROGENASE_NAD(P)H NITROREDUCTASE XCC3605-RELATED"/>
    <property type="match status" value="1"/>
</dbReference>
<dbReference type="GO" id="GO:0046872">
    <property type="term" value="F:metal ion binding"/>
    <property type="evidence" value="ECO:0007669"/>
    <property type="project" value="UniProtKB-KW"/>
</dbReference>
<dbReference type="PROSITE" id="PS00198">
    <property type="entry name" value="4FE4S_FER_1"/>
    <property type="match status" value="2"/>
</dbReference>
<protein>
    <submittedName>
        <fullName evidence="9">(4Fe-4S)-binding protein</fullName>
    </submittedName>
    <submittedName>
        <fullName evidence="7">Nitroreductase</fullName>
    </submittedName>
</protein>
<name>A0A2S7ZQB7_9FIRM</name>
<evidence type="ECO:0000256" key="3">
    <source>
        <dbReference type="ARBA" id="ARBA00023002"/>
    </source>
</evidence>
<dbReference type="PANTHER" id="PTHR43673">
    <property type="entry name" value="NAD(P)H NITROREDUCTASE YDGI-RELATED"/>
    <property type="match status" value="1"/>
</dbReference>
<reference evidence="11 12" key="2">
    <citation type="submission" date="2019-03" db="EMBL/GenBank/DDBJ databases">
        <title>Draft genome sequences of two Veillonella tobetsuensis clinical isolates from intraoperative bronchial fluids of elderly patients with pulmonary carcinoma.</title>
        <authorList>
            <person name="Akiyama T."/>
        </authorList>
    </citation>
    <scope>NUCLEOTIDE SEQUENCE [LARGE SCALE GENOMIC DNA]</scope>
    <source>
        <strain evidence="7 11">PAGU 1578</strain>
        <strain evidence="8 12">PAGU 1579</strain>
    </source>
</reference>
<dbReference type="Gene3D" id="3.40.109.10">
    <property type="entry name" value="NADH Oxidase"/>
    <property type="match status" value="1"/>
</dbReference>
<dbReference type="PROSITE" id="PS51379">
    <property type="entry name" value="4FE4S_FER_2"/>
    <property type="match status" value="2"/>
</dbReference>
<dbReference type="GO" id="GO:0051536">
    <property type="term" value="F:iron-sulfur cluster binding"/>
    <property type="evidence" value="ECO:0007669"/>
    <property type="project" value="UniProtKB-KW"/>
</dbReference>
<comment type="similarity">
    <text evidence="1">Belongs to the nitroreductase family.</text>
</comment>